<sequence length="300" mass="32254">MSAANNSSRLAIEVSGSSSRFALQTPDRRFDHEADGADFRRGLFLTVDRIRRGLKALSEKSGLLEARLQGVPTYIALAGVRNMEIADAIKSALPFSNVVIEDERRSAVIGALGENDGSLAGVGIESFAARQINKEVRLLGGYGHVLGAEASACWLGQQLLRRMLQSEDGFVSATPLILDSWDVFDGDLAKLLEFSGSAGPIDFAALAPRVIDAAAQDDANAKYILRLGATYIKRCFETLQHRQGDPVCLIDSIAPVYLPYLPETITRDLTDAKGTAIDGALELAALLSVTQTDEWKSVAS</sequence>
<keyword evidence="1" id="KW-0418">Kinase</keyword>
<evidence type="ECO:0000313" key="2">
    <source>
        <dbReference type="Proteomes" id="UP001157914"/>
    </source>
</evidence>
<dbReference type="InterPro" id="IPR043129">
    <property type="entry name" value="ATPase_NBD"/>
</dbReference>
<keyword evidence="1" id="KW-0808">Transferase</keyword>
<dbReference type="SUPFAM" id="SSF53067">
    <property type="entry name" value="Actin-like ATPase domain"/>
    <property type="match status" value="1"/>
</dbReference>
<gene>
    <name evidence="1" type="ORF">SAMN06265374_1113</name>
</gene>
<reference evidence="1 2" key="1">
    <citation type="submission" date="2017-05" db="EMBL/GenBank/DDBJ databases">
        <authorList>
            <person name="Varghese N."/>
            <person name="Submissions S."/>
        </authorList>
    </citation>
    <scope>NUCLEOTIDE SEQUENCE [LARGE SCALE GENOMIC DNA]</scope>
    <source>
        <strain evidence="1 2">DSM 15949</strain>
    </source>
</reference>
<dbReference type="CDD" id="cd24082">
    <property type="entry name" value="ASKHA_NBD_GspK-like"/>
    <property type="match status" value="1"/>
</dbReference>
<dbReference type="RefSeq" id="WP_155191655.1">
    <property type="nucleotide sequence ID" value="NZ_BAAAEA010000001.1"/>
</dbReference>
<name>A0ABY1NHW6_9HYPH</name>
<protein>
    <submittedName>
        <fullName evidence="1">Glucosamine kinase</fullName>
    </submittedName>
</protein>
<organism evidence="1 2">
    <name type="scientific">Roseibium denhamense</name>
    <dbReference type="NCBI Taxonomy" id="76305"/>
    <lineage>
        <taxon>Bacteria</taxon>
        <taxon>Pseudomonadati</taxon>
        <taxon>Pseudomonadota</taxon>
        <taxon>Alphaproteobacteria</taxon>
        <taxon>Hyphomicrobiales</taxon>
        <taxon>Stappiaceae</taxon>
        <taxon>Roseibium</taxon>
    </lineage>
</organism>
<keyword evidence="2" id="KW-1185">Reference proteome</keyword>
<evidence type="ECO:0000313" key="1">
    <source>
        <dbReference type="EMBL" id="SMP09468.1"/>
    </source>
</evidence>
<dbReference type="GO" id="GO:0016301">
    <property type="term" value="F:kinase activity"/>
    <property type="evidence" value="ECO:0007669"/>
    <property type="project" value="UniProtKB-KW"/>
</dbReference>
<dbReference type="EMBL" id="FXTT01000001">
    <property type="protein sequence ID" value="SMP09468.1"/>
    <property type="molecule type" value="Genomic_DNA"/>
</dbReference>
<accession>A0ABY1NHW6</accession>
<proteinExistence type="predicted"/>
<comment type="caution">
    <text evidence="1">The sequence shown here is derived from an EMBL/GenBank/DDBJ whole genome shotgun (WGS) entry which is preliminary data.</text>
</comment>
<dbReference type="Gene3D" id="3.30.420.40">
    <property type="match status" value="1"/>
</dbReference>
<dbReference type="Proteomes" id="UP001157914">
    <property type="component" value="Unassembled WGS sequence"/>
</dbReference>